<dbReference type="InterPro" id="IPR023166">
    <property type="entry name" value="BaiN-like_dom_sf"/>
</dbReference>
<organism evidence="2 3">
    <name type="scientific">Gelidibacter salicanalis</name>
    <dbReference type="NCBI Taxonomy" id="291193"/>
    <lineage>
        <taxon>Bacteria</taxon>
        <taxon>Pseudomonadati</taxon>
        <taxon>Bacteroidota</taxon>
        <taxon>Flavobacteriia</taxon>
        <taxon>Flavobacteriales</taxon>
        <taxon>Flavobacteriaceae</taxon>
        <taxon>Gelidibacter</taxon>
    </lineage>
</organism>
<dbReference type="RefSeq" id="WP_199598295.1">
    <property type="nucleotide sequence ID" value="NZ_JAEHJZ010000013.1"/>
</dbReference>
<proteinExistence type="predicted"/>
<dbReference type="PANTHER" id="PTHR40254:SF1">
    <property type="entry name" value="BLR0577 PROTEIN"/>
    <property type="match status" value="1"/>
</dbReference>
<evidence type="ECO:0000313" key="3">
    <source>
        <dbReference type="Proteomes" id="UP000662373"/>
    </source>
</evidence>
<name>A0A934NH64_9FLAO</name>
<evidence type="ECO:0000313" key="2">
    <source>
        <dbReference type="EMBL" id="MBJ7880456.1"/>
    </source>
</evidence>
<reference evidence="2 3" key="1">
    <citation type="submission" date="2020-09" db="EMBL/GenBank/DDBJ databases">
        <title>Draft genome of Gelidibacter salicanalis PAMC21136.</title>
        <authorList>
            <person name="Park H."/>
        </authorList>
    </citation>
    <scope>NUCLEOTIDE SEQUENCE [LARGE SCALE GENOMIC DNA]</scope>
    <source>
        <strain evidence="2 3">PAMC21136</strain>
    </source>
</reference>
<evidence type="ECO:0000259" key="1">
    <source>
        <dbReference type="Pfam" id="PF13454"/>
    </source>
</evidence>
<dbReference type="Gene3D" id="2.40.30.10">
    <property type="entry name" value="Translation factors"/>
    <property type="match status" value="1"/>
</dbReference>
<feature type="domain" description="FAD-dependent urate hydroxylase HpyO/Asp monooxygenase CreE-like FAD/NAD(P)-binding" evidence="1">
    <location>
        <begin position="8"/>
        <end position="172"/>
    </location>
</feature>
<sequence>MHQLKNLAIIGSGPSAIYLLKNIYAQIDTLKLYIKKITIFEKEKLSGMGMPYRPIMTDVYNLANISSEEIPMLQESFSDWLQKQSIATLNELNVDHKDINEKDVYSRVALGHYFHTQFEQLIDLLKLEGIQITQHCNSEVVDIIPVDDNLFSVKDSKQRNQVFSTVIIATGHGFNDADRPTQGYYASPWSIHKILPKRDELFDFSIGTLGASLSAFDVVTSLSHRHGKFITSDNKLKFIKSEAAPHFKIVLHSAEGWLPHLQYEQQEPIREIYRHFNREQLLKLIDSNGFLHLENYFDQLCRKALTTAFAKDKMTEMGENLQHKEFSFKDFILMMSEKHDHTNSFKGMKTEMLKARQSVEKNIPIHWMETLDDLMYSLNYHAELLPAEDHQFFHKEIMAFLMNVIAALPLQSAEILLALYDANCIELKEGYVTIDEKDTESTTTKITLKPKDGKEKQLDYKLFINCGGEKKMELDDFPFPSLVKQGMVRNATARFHASESAEKMELSGIDIDGAYRTIDKNGKANNNLYDINFTHTSGLRPYSYGLQACNATSKILVESWLADTIEFTKEPQDISEMTKLYEDTDEL</sequence>
<keyword evidence="3" id="KW-1185">Reference proteome</keyword>
<dbReference type="SUPFAM" id="SSF51905">
    <property type="entry name" value="FAD/NAD(P)-binding domain"/>
    <property type="match status" value="1"/>
</dbReference>
<dbReference type="AlphaFoldDB" id="A0A934NH64"/>
<gene>
    <name evidence="2" type="ORF">JEM65_07300</name>
</gene>
<dbReference type="Proteomes" id="UP000662373">
    <property type="component" value="Unassembled WGS sequence"/>
</dbReference>
<dbReference type="InterPro" id="IPR052189">
    <property type="entry name" value="L-asp_N-monooxygenase_NS-form"/>
</dbReference>
<dbReference type="InterPro" id="IPR036188">
    <property type="entry name" value="FAD/NAD-bd_sf"/>
</dbReference>
<dbReference type="EMBL" id="JAEHJZ010000013">
    <property type="protein sequence ID" value="MBJ7880456.1"/>
    <property type="molecule type" value="Genomic_DNA"/>
</dbReference>
<dbReference type="InterPro" id="IPR038732">
    <property type="entry name" value="HpyO/CreE_NAD-binding"/>
</dbReference>
<accession>A0A934NH64</accession>
<comment type="caution">
    <text evidence="2">The sequence shown here is derived from an EMBL/GenBank/DDBJ whole genome shotgun (WGS) entry which is preliminary data.</text>
</comment>
<dbReference type="Gene3D" id="1.10.8.260">
    <property type="entry name" value="HI0933 insert domain-like"/>
    <property type="match status" value="1"/>
</dbReference>
<dbReference type="Pfam" id="PF13454">
    <property type="entry name" value="NAD_binding_9"/>
    <property type="match status" value="1"/>
</dbReference>
<protein>
    <submittedName>
        <fullName evidence="2">FAD/NAD(P)-binding protein</fullName>
    </submittedName>
</protein>
<dbReference type="Gene3D" id="3.50.50.60">
    <property type="entry name" value="FAD/NAD(P)-binding domain"/>
    <property type="match status" value="1"/>
</dbReference>
<dbReference type="PANTHER" id="PTHR40254">
    <property type="entry name" value="BLR0577 PROTEIN"/>
    <property type="match status" value="1"/>
</dbReference>